<sequence length="126" mass="13942">MIPCSQINFPWSGDVVQSIDPDVFFGAIPAEAGDGRMEKAIVSKASYGRQLGLITEVLISLVEEVGKKTQSKDAFKDLKGVQEDTEKIKKEMRVATRTAARRLLERLSQSDPDALDQILKEFSARS</sequence>
<dbReference type="AlphaFoldDB" id="A0A4U8YM03"/>
<dbReference type="RefSeq" id="WP_180140318.1">
    <property type="nucleotide sequence ID" value="NZ_CAADHO010000003.1"/>
</dbReference>
<protein>
    <submittedName>
        <fullName evidence="1">Uncharacterized protein</fullName>
    </submittedName>
</protein>
<gene>
    <name evidence="1" type="ORF">MSL71_22760</name>
</gene>
<name>A0A4U8YM03_9BACT</name>
<dbReference type="EMBL" id="CAADHO010000003">
    <property type="protein sequence ID" value="VFQ44627.1"/>
    <property type="molecule type" value="Genomic_DNA"/>
</dbReference>
<evidence type="ECO:0000313" key="1">
    <source>
        <dbReference type="EMBL" id="VFQ44627.1"/>
    </source>
</evidence>
<dbReference type="Proteomes" id="UP000507962">
    <property type="component" value="Unassembled WGS sequence"/>
</dbReference>
<reference evidence="1 2" key="1">
    <citation type="submission" date="2019-03" db="EMBL/GenBank/DDBJ databases">
        <authorList>
            <person name="Nijsse B."/>
        </authorList>
    </citation>
    <scope>NUCLEOTIDE SEQUENCE [LARGE SCALE GENOMIC DNA]</scope>
    <source>
        <strain evidence="1">Desulfoluna butyratoxydans MSL71</strain>
    </source>
</reference>
<keyword evidence="2" id="KW-1185">Reference proteome</keyword>
<evidence type="ECO:0000313" key="2">
    <source>
        <dbReference type="Proteomes" id="UP000507962"/>
    </source>
</evidence>
<accession>A0A4U8YM03</accession>
<organism evidence="1 2">
    <name type="scientific">Desulfoluna butyratoxydans</name>
    <dbReference type="NCBI Taxonomy" id="231438"/>
    <lineage>
        <taxon>Bacteria</taxon>
        <taxon>Pseudomonadati</taxon>
        <taxon>Thermodesulfobacteriota</taxon>
        <taxon>Desulfobacteria</taxon>
        <taxon>Desulfobacterales</taxon>
        <taxon>Desulfolunaceae</taxon>
        <taxon>Desulfoluna</taxon>
    </lineage>
</organism>
<proteinExistence type="predicted"/>